<name>A0A834L7B3_RHOSS</name>
<reference evidence="2" key="1">
    <citation type="submission" date="2019-11" db="EMBL/GenBank/DDBJ databases">
        <authorList>
            <person name="Liu Y."/>
            <person name="Hou J."/>
            <person name="Li T.-Q."/>
            <person name="Guan C.-H."/>
            <person name="Wu X."/>
            <person name="Wu H.-Z."/>
            <person name="Ling F."/>
            <person name="Zhang R."/>
            <person name="Shi X.-G."/>
            <person name="Ren J.-P."/>
            <person name="Chen E.-F."/>
            <person name="Sun J.-M."/>
        </authorList>
    </citation>
    <scope>NUCLEOTIDE SEQUENCE</scope>
    <source>
        <strain evidence="2">Adult_tree_wgs_1</strain>
        <tissue evidence="2">Leaves</tissue>
    </source>
</reference>
<evidence type="ECO:0000256" key="1">
    <source>
        <dbReference type="SAM" id="MobiDB-lite"/>
    </source>
</evidence>
<dbReference type="EMBL" id="WJXA01000013">
    <property type="protein sequence ID" value="KAF7120223.1"/>
    <property type="molecule type" value="Genomic_DNA"/>
</dbReference>
<keyword evidence="3" id="KW-1185">Reference proteome</keyword>
<feature type="region of interest" description="Disordered" evidence="1">
    <location>
        <begin position="12"/>
        <end position="37"/>
    </location>
</feature>
<feature type="compositionally biased region" description="Low complexity" evidence="1">
    <location>
        <begin position="23"/>
        <end position="32"/>
    </location>
</feature>
<proteinExistence type="predicted"/>
<comment type="caution">
    <text evidence="2">The sequence shown here is derived from an EMBL/GenBank/DDBJ whole genome shotgun (WGS) entry which is preliminary data.</text>
</comment>
<evidence type="ECO:0000313" key="3">
    <source>
        <dbReference type="Proteomes" id="UP000626092"/>
    </source>
</evidence>
<accession>A0A834L7B3</accession>
<evidence type="ECO:0000313" key="2">
    <source>
        <dbReference type="EMBL" id="KAF7120223.1"/>
    </source>
</evidence>
<sequence>MASLVLLLSELRKHQTPDPTRHSSSSSSSSSSARVTSAAPPYSTANWVAEKSSTNSTDICRKEIVIDSVDDFLNSKFCAARNTGKDLEMVNPPRSLRGSMSKVVMVETTGELIVGSYGYGFIGGYLGLKKVVLRIFGYIASGNGCVW</sequence>
<dbReference type="Proteomes" id="UP000626092">
    <property type="component" value="Unassembled WGS sequence"/>
</dbReference>
<feature type="compositionally biased region" description="Basic and acidic residues" evidence="1">
    <location>
        <begin position="12"/>
        <end position="21"/>
    </location>
</feature>
<dbReference type="OrthoDB" id="1707019at2759"/>
<organism evidence="2 3">
    <name type="scientific">Rhododendron simsii</name>
    <name type="common">Sims's rhododendron</name>
    <dbReference type="NCBI Taxonomy" id="118357"/>
    <lineage>
        <taxon>Eukaryota</taxon>
        <taxon>Viridiplantae</taxon>
        <taxon>Streptophyta</taxon>
        <taxon>Embryophyta</taxon>
        <taxon>Tracheophyta</taxon>
        <taxon>Spermatophyta</taxon>
        <taxon>Magnoliopsida</taxon>
        <taxon>eudicotyledons</taxon>
        <taxon>Gunneridae</taxon>
        <taxon>Pentapetalae</taxon>
        <taxon>asterids</taxon>
        <taxon>Ericales</taxon>
        <taxon>Ericaceae</taxon>
        <taxon>Ericoideae</taxon>
        <taxon>Rhodoreae</taxon>
        <taxon>Rhododendron</taxon>
    </lineage>
</organism>
<gene>
    <name evidence="2" type="ORF">RHSIM_Rhsim13G0179000</name>
</gene>
<protein>
    <submittedName>
        <fullName evidence="2">Uncharacterized protein</fullName>
    </submittedName>
</protein>
<dbReference type="AlphaFoldDB" id="A0A834L7B3"/>